<comment type="caution">
    <text evidence="8">The sequence shown here is derived from an EMBL/GenBank/DDBJ whole genome shotgun (WGS) entry which is preliminary data.</text>
</comment>
<name>A0A0R1MIJ5_9LACO</name>
<dbReference type="Pfam" id="PF07690">
    <property type="entry name" value="MFS_1"/>
    <property type="match status" value="1"/>
</dbReference>
<dbReference type="PANTHER" id="PTHR42718">
    <property type="entry name" value="MAJOR FACILITATOR SUPERFAMILY MULTIDRUG TRANSPORTER MFSC"/>
    <property type="match status" value="1"/>
</dbReference>
<dbReference type="PROSITE" id="PS50850">
    <property type="entry name" value="MFS"/>
    <property type="match status" value="1"/>
</dbReference>
<dbReference type="Gene3D" id="1.20.1720.10">
    <property type="entry name" value="Multidrug resistance protein D"/>
    <property type="match status" value="1"/>
</dbReference>
<dbReference type="AlphaFoldDB" id="A0A0R1MIJ5"/>
<evidence type="ECO:0000259" key="7">
    <source>
        <dbReference type="PROSITE" id="PS50850"/>
    </source>
</evidence>
<gene>
    <name evidence="8" type="ORF">FD46_GL001071</name>
</gene>
<dbReference type="InterPro" id="IPR036259">
    <property type="entry name" value="MFS_trans_sf"/>
</dbReference>
<protein>
    <submittedName>
        <fullName evidence="8">Multidrug resistance protein B</fullName>
    </submittedName>
</protein>
<dbReference type="STRING" id="1423777.FD46_GL001071"/>
<evidence type="ECO:0000313" key="8">
    <source>
        <dbReference type="EMBL" id="KRL05125.1"/>
    </source>
</evidence>
<keyword evidence="5 6" id="KW-0472">Membrane</keyword>
<sequence>MTIPFSSFLLNHFDGKKTMIIATLAFGIISFLIILSNNVQVFIALRVIQGIAAEIITALMKTLLVKIADRENVGRGIVTTPMMLGPIFGPIIGGFIVQNWSWKWLFDINISITVVAIVLMVKYVPAFAPFNENNKFDLLGPLLLASLLYGLSEQSKL</sequence>
<feature type="transmembrane region" description="Helical" evidence="6">
    <location>
        <begin position="76"/>
        <end position="98"/>
    </location>
</feature>
<proteinExistence type="predicted"/>
<feature type="transmembrane region" description="Helical" evidence="6">
    <location>
        <begin position="20"/>
        <end position="37"/>
    </location>
</feature>
<dbReference type="InterPro" id="IPR011701">
    <property type="entry name" value="MFS"/>
</dbReference>
<evidence type="ECO:0000256" key="3">
    <source>
        <dbReference type="ARBA" id="ARBA00022692"/>
    </source>
</evidence>
<organism evidence="8 9">
    <name type="scientific">Liquorilactobacillus oeni DSM 19972</name>
    <dbReference type="NCBI Taxonomy" id="1423777"/>
    <lineage>
        <taxon>Bacteria</taxon>
        <taxon>Bacillati</taxon>
        <taxon>Bacillota</taxon>
        <taxon>Bacilli</taxon>
        <taxon>Lactobacillales</taxon>
        <taxon>Lactobacillaceae</taxon>
        <taxon>Liquorilactobacillus</taxon>
    </lineage>
</organism>
<dbReference type="GO" id="GO:0005886">
    <property type="term" value="C:plasma membrane"/>
    <property type="evidence" value="ECO:0007669"/>
    <property type="project" value="UniProtKB-SubCell"/>
</dbReference>
<dbReference type="RefSeq" id="WP_057895967.1">
    <property type="nucleotide sequence ID" value="NZ_AZEH01000034.1"/>
</dbReference>
<feature type="transmembrane region" description="Helical" evidence="6">
    <location>
        <begin position="104"/>
        <end position="124"/>
    </location>
</feature>
<keyword evidence="9" id="KW-1185">Reference proteome</keyword>
<keyword evidence="2" id="KW-0813">Transport</keyword>
<dbReference type="PATRIC" id="fig|1423777.3.peg.1105"/>
<dbReference type="GO" id="GO:0022857">
    <property type="term" value="F:transmembrane transporter activity"/>
    <property type="evidence" value="ECO:0007669"/>
    <property type="project" value="InterPro"/>
</dbReference>
<feature type="domain" description="Major facilitator superfamily (MFS) profile" evidence="7">
    <location>
        <begin position="1"/>
        <end position="157"/>
    </location>
</feature>
<accession>A0A0R1MIJ5</accession>
<evidence type="ECO:0000256" key="2">
    <source>
        <dbReference type="ARBA" id="ARBA00022448"/>
    </source>
</evidence>
<evidence type="ECO:0000256" key="1">
    <source>
        <dbReference type="ARBA" id="ARBA00004651"/>
    </source>
</evidence>
<dbReference type="EMBL" id="AZEH01000034">
    <property type="protein sequence ID" value="KRL05125.1"/>
    <property type="molecule type" value="Genomic_DNA"/>
</dbReference>
<evidence type="ECO:0000256" key="5">
    <source>
        <dbReference type="ARBA" id="ARBA00023136"/>
    </source>
</evidence>
<dbReference type="Proteomes" id="UP000051686">
    <property type="component" value="Unassembled WGS sequence"/>
</dbReference>
<keyword evidence="4 6" id="KW-1133">Transmembrane helix</keyword>
<comment type="subcellular location">
    <subcellularLocation>
        <location evidence="1">Cell membrane</location>
        <topology evidence="1">Multi-pass membrane protein</topology>
    </subcellularLocation>
</comment>
<evidence type="ECO:0000256" key="6">
    <source>
        <dbReference type="SAM" id="Phobius"/>
    </source>
</evidence>
<dbReference type="PANTHER" id="PTHR42718:SF9">
    <property type="entry name" value="MAJOR FACILITATOR SUPERFAMILY MULTIDRUG TRANSPORTER MFSC"/>
    <property type="match status" value="1"/>
</dbReference>
<reference evidence="8 9" key="1">
    <citation type="journal article" date="2015" name="Genome Announc.">
        <title>Expanding the biotechnology potential of lactobacilli through comparative genomics of 213 strains and associated genera.</title>
        <authorList>
            <person name="Sun Z."/>
            <person name="Harris H.M."/>
            <person name="McCann A."/>
            <person name="Guo C."/>
            <person name="Argimon S."/>
            <person name="Zhang W."/>
            <person name="Yang X."/>
            <person name="Jeffery I.B."/>
            <person name="Cooney J.C."/>
            <person name="Kagawa T.F."/>
            <person name="Liu W."/>
            <person name="Song Y."/>
            <person name="Salvetti E."/>
            <person name="Wrobel A."/>
            <person name="Rasinkangas P."/>
            <person name="Parkhill J."/>
            <person name="Rea M.C."/>
            <person name="O'Sullivan O."/>
            <person name="Ritari J."/>
            <person name="Douillard F.P."/>
            <person name="Paul Ross R."/>
            <person name="Yang R."/>
            <person name="Briner A.E."/>
            <person name="Felis G.E."/>
            <person name="de Vos W.M."/>
            <person name="Barrangou R."/>
            <person name="Klaenhammer T.R."/>
            <person name="Caufield P.W."/>
            <person name="Cui Y."/>
            <person name="Zhang H."/>
            <person name="O'Toole P.W."/>
        </authorList>
    </citation>
    <scope>NUCLEOTIDE SEQUENCE [LARGE SCALE GENOMIC DNA]</scope>
    <source>
        <strain evidence="8 9">DSM 19972</strain>
    </source>
</reference>
<evidence type="ECO:0000256" key="4">
    <source>
        <dbReference type="ARBA" id="ARBA00022989"/>
    </source>
</evidence>
<dbReference type="InterPro" id="IPR020846">
    <property type="entry name" value="MFS_dom"/>
</dbReference>
<keyword evidence="3 6" id="KW-0812">Transmembrane</keyword>
<evidence type="ECO:0000313" key="9">
    <source>
        <dbReference type="Proteomes" id="UP000051686"/>
    </source>
</evidence>
<dbReference type="SUPFAM" id="SSF103473">
    <property type="entry name" value="MFS general substrate transporter"/>
    <property type="match status" value="1"/>
</dbReference>